<keyword evidence="2" id="KW-1185">Reference proteome</keyword>
<dbReference type="Proteomes" id="UP000242800">
    <property type="component" value="Chromosome"/>
</dbReference>
<proteinExistence type="predicted"/>
<dbReference type="AlphaFoldDB" id="A0AAC8VD34"/>
<protein>
    <submittedName>
        <fullName evidence="1">Uncharacterized protein</fullName>
    </submittedName>
</protein>
<dbReference type="KEGG" id="fper:ACH24_01115"/>
<accession>A0AAC8VD34</accession>
<dbReference type="EMBL" id="CP012505">
    <property type="protein sequence ID" value="ALB01400.1"/>
    <property type="molecule type" value="Genomic_DNA"/>
</dbReference>
<evidence type="ECO:0000313" key="2">
    <source>
        <dbReference type="Proteomes" id="UP000242800"/>
    </source>
</evidence>
<reference evidence="1 2" key="1">
    <citation type="journal article" date="2016" name="Int. J. Syst. Evol. Microbiol.">
        <title>Reclassification of Wolbachia persica as Francisella persica comb. nov. and emended description of the family Francisellaceae.</title>
        <authorList>
            <person name="Larson M.A."/>
            <person name="Nalbantoglu U."/>
            <person name="Sayood K."/>
            <person name="Zentz E.B."/>
            <person name="Cer R.Z."/>
            <person name="Iwen P.C."/>
            <person name="Francesconi S.C."/>
            <person name="Bishop-Lilly K.A."/>
            <person name="Mokashi V.P."/>
            <person name="Sjostedt A."/>
            <person name="Hinrichs S.H."/>
        </authorList>
    </citation>
    <scope>NUCLEOTIDE SEQUENCE [LARGE SCALE GENOMIC DNA]</scope>
    <source>
        <strain evidence="1 2">FSC845</strain>
    </source>
</reference>
<sequence length="68" mass="7913">MPIRKPNTLAVYILLLIFCNLNASHKEASVNIQITDGKNYSNPSLEDLCKYFSLLYVIIYRKLYMLDL</sequence>
<organism evidence="1 2">
    <name type="scientific">Francisella persica ATCC VR-331</name>
    <dbReference type="NCBI Taxonomy" id="1086726"/>
    <lineage>
        <taxon>Bacteria</taxon>
        <taxon>Pseudomonadati</taxon>
        <taxon>Pseudomonadota</taxon>
        <taxon>Gammaproteobacteria</taxon>
        <taxon>Thiotrichales</taxon>
        <taxon>Francisellaceae</taxon>
        <taxon>Francisella</taxon>
    </lineage>
</organism>
<name>A0AAC8VD34_9GAMM</name>
<evidence type="ECO:0000313" key="1">
    <source>
        <dbReference type="EMBL" id="ALB01400.1"/>
    </source>
</evidence>
<gene>
    <name evidence="1" type="ORF">ACH24_01115</name>
</gene>